<name>A0A0F9ITT5_9ZZZZ</name>
<organism evidence="2">
    <name type="scientific">marine sediment metagenome</name>
    <dbReference type="NCBI Taxonomy" id="412755"/>
    <lineage>
        <taxon>unclassified sequences</taxon>
        <taxon>metagenomes</taxon>
        <taxon>ecological metagenomes</taxon>
    </lineage>
</organism>
<gene>
    <name evidence="2" type="ORF">LCGC14_1538990</name>
</gene>
<dbReference type="AlphaFoldDB" id="A0A0F9ITT5"/>
<keyword evidence="1" id="KW-0812">Transmembrane</keyword>
<evidence type="ECO:0000313" key="2">
    <source>
        <dbReference type="EMBL" id="KKM60718.1"/>
    </source>
</evidence>
<protein>
    <submittedName>
        <fullName evidence="2">Uncharacterized protein</fullName>
    </submittedName>
</protein>
<feature type="transmembrane region" description="Helical" evidence="1">
    <location>
        <begin position="37"/>
        <end position="58"/>
    </location>
</feature>
<accession>A0A0F9ITT5</accession>
<dbReference type="EMBL" id="LAZR01011625">
    <property type="protein sequence ID" value="KKM60718.1"/>
    <property type="molecule type" value="Genomic_DNA"/>
</dbReference>
<proteinExistence type="predicted"/>
<comment type="caution">
    <text evidence="2">The sequence shown here is derived from an EMBL/GenBank/DDBJ whole genome shotgun (WGS) entry which is preliminary data.</text>
</comment>
<sequence>PLTPSPVTNDHSAYNYQYKVEITVLESDPPLESTFPLMNVLFTIIVLGVPITIIVLLVKKRSNKKKESSDFISQRN</sequence>
<evidence type="ECO:0000256" key="1">
    <source>
        <dbReference type="SAM" id="Phobius"/>
    </source>
</evidence>
<keyword evidence="1" id="KW-0472">Membrane</keyword>
<feature type="non-terminal residue" evidence="2">
    <location>
        <position position="1"/>
    </location>
</feature>
<reference evidence="2" key="1">
    <citation type="journal article" date="2015" name="Nature">
        <title>Complex archaea that bridge the gap between prokaryotes and eukaryotes.</title>
        <authorList>
            <person name="Spang A."/>
            <person name="Saw J.H."/>
            <person name="Jorgensen S.L."/>
            <person name="Zaremba-Niedzwiedzka K."/>
            <person name="Martijn J."/>
            <person name="Lind A.E."/>
            <person name="van Eijk R."/>
            <person name="Schleper C."/>
            <person name="Guy L."/>
            <person name="Ettema T.J."/>
        </authorList>
    </citation>
    <scope>NUCLEOTIDE SEQUENCE</scope>
</reference>
<keyword evidence="1" id="KW-1133">Transmembrane helix</keyword>